<evidence type="ECO:0000256" key="4">
    <source>
        <dbReference type="ARBA" id="ARBA00022801"/>
    </source>
</evidence>
<feature type="signal peptide" evidence="8">
    <location>
        <begin position="1"/>
        <end position="24"/>
    </location>
</feature>
<evidence type="ECO:0000259" key="11">
    <source>
        <dbReference type="Pfam" id="PF05922"/>
    </source>
</evidence>
<dbReference type="InterPro" id="IPR003137">
    <property type="entry name" value="PA_domain"/>
</dbReference>
<dbReference type="CDD" id="cd04852">
    <property type="entry name" value="Peptidases_S8_3"/>
    <property type="match status" value="2"/>
</dbReference>
<dbReference type="Pfam" id="PF00082">
    <property type="entry name" value="Peptidase_S8"/>
    <property type="match status" value="2"/>
</dbReference>
<dbReference type="Gene3D" id="2.60.40.2310">
    <property type="match status" value="2"/>
</dbReference>
<sequence length="1542" mass="163275">MKAPGAAAALIFNLLFMSCGWVHGATSTKHYIVYMGEQSHPISTDAVVLDNHAILASITGSMLKAKEATVHHYSKSFRGFSAMLAPEQARELAGREGVISVFESKTSRIHTTHSWDFLGLSAETQLPFADYFQSDVIVGMIDSGVWPESASFNDEGMGPVPKRFRGKCVGGENFTMADCNRKIIGARYYYKGFEAENGPLESIGGAFFRSPRDADGHGTHTASTAAGSVVPGASLLGLATGTARGGVTRARLAIYKACWFGFCSDADVFSAFDDAISDGVDVISVSLGPDPPQPSFFGEPISIGSFHAFKRGILTSASAGNSGLPRTACNVAPWILTVAASSIDRVFHSNLTLGDSKVLKGQSVNPLKMDGFFGIVPASAAVAPGVSSRNASFCKNNTLDSSLVKGKIVICAIERFSDSRGLKARVVKELGGVGMILLDPMGIDVGFQFVIPTTIIGLDEAKQLLAYLSIEKNAVANIGRTVTVLRVKPSPAMAVFSSMGPNVITQEIIKPDITAPGLNILAAWSPVGLDSAGGRSVDYNIISGTSMSCPHVSGAAAILKSYRPHWSPAAIKSALMTTATVVDNTGSTISRQPNGAATTPFDYGSGHMRPLAALNPGLIYDHDADDIINFLCGSGATSAQLRNLTGNPTTCTESTRVPTYNLNYPSIGVSNVTGSVSVLRTVTYNGKGRSVFSVSVDYPLGVKVTVVPSVLEFKRIGEKKSYRVDFVPTRDTNGSFVFGALMWSDGRYFVRSPIAVHGISDNRLRSHSGSPPANFKATISASIVDLVIKVCLEDFQATAPPPSVNTKPLHYIVYMGEQSHPCSNTDAVVLDNHAILASITGSMLKAKEATVHHYSKSFRGFSAMLTPEQARELAGREGVISVFESKTSRIHTTHSWDFLGLPVQTQLPFADYFQSDVIIGMIDSGVWPESASFNDKGMGPVPKRFRGKCVGGENFTMADCNRKIIGARYYYKGFEAENGPLESNGGAFFRSPRDADGHGTHTASTAAGSVVPGASLLGLASGTARGGATRARLAIYKACWFESCSDADVFSAFDDAISDGVDVISVSLGPDPPQPSFFGEPISIGSFHAFKRGILTSASAGNSGLPRTACNVAPWILTVAASSIDRVFHSNLTLGDSKVLKGQSVNPLKMDGFFGIVPASAAVAPGASSRNASFCKNNTLDSSLVKGKIVICTIERFGDSRGLKARVVKELGGVGMILLDPIAIDVGFQSVIPTTIIRPDEAKQLLAYLSIEKNAVANIGRTVTVLRAKPSPAMAVFSSMGPNVITQEIIKPDITAPGLNILAAWSPVALDPAGGRSVDYNIISGTSMSCPHVSGAAAILKSYRPHWSPAAIKSALMTTATVVDNTGSTISRQPNGTATTPFDYGSGHMRPLAALNPGLIYDHDADDIINFLCGSGATSAQLRNLTGNPTTCTESTRVPTYNLNYPSIGVSNVTGSVSVLRTVTYYGKGRSVFSASVDYPLGVKVTVVPSVLEFKRIGEKKSYRVDFVPTRDTNGSFVFGALMWSDGRYFVRSPIAVHVVSV</sequence>
<evidence type="ECO:0000259" key="12">
    <source>
        <dbReference type="Pfam" id="PF17766"/>
    </source>
</evidence>
<feature type="active site" description="Charge relay system" evidence="7">
    <location>
        <position position="998"/>
    </location>
</feature>
<dbReference type="FunFam" id="3.40.50.200:FF:000006">
    <property type="entry name" value="Subtilisin-like protease SBT1.5"/>
    <property type="match status" value="2"/>
</dbReference>
<feature type="active site" description="Charge relay system" evidence="7">
    <location>
        <position position="923"/>
    </location>
</feature>
<evidence type="ECO:0000259" key="9">
    <source>
        <dbReference type="Pfam" id="PF00082"/>
    </source>
</evidence>
<reference evidence="13 14" key="1">
    <citation type="submission" date="2021-07" db="EMBL/GenBank/DDBJ databases">
        <title>The Aristolochia fimbriata genome: insights into angiosperm evolution, floral development and chemical biosynthesis.</title>
        <authorList>
            <person name="Jiao Y."/>
        </authorList>
    </citation>
    <scope>NUCLEOTIDE SEQUENCE [LARGE SCALE GENOMIC DNA]</scope>
    <source>
        <strain evidence="13">IBCAS-2021</strain>
        <tissue evidence="13">Leaf</tissue>
    </source>
</reference>
<gene>
    <name evidence="13" type="ORF">H6P81_007972</name>
</gene>
<evidence type="ECO:0000256" key="1">
    <source>
        <dbReference type="ARBA" id="ARBA00011073"/>
    </source>
</evidence>
<dbReference type="CDD" id="cd02120">
    <property type="entry name" value="PA_subtilisin_like"/>
    <property type="match status" value="2"/>
</dbReference>
<dbReference type="PROSITE" id="PS51892">
    <property type="entry name" value="SUBTILASE"/>
    <property type="match status" value="2"/>
</dbReference>
<feature type="chain" id="PRO_5043383907" description="Subtilisin-like protease SBT5.3" evidence="8">
    <location>
        <begin position="25"/>
        <end position="1542"/>
    </location>
</feature>
<dbReference type="Proteomes" id="UP000825729">
    <property type="component" value="Unassembled WGS sequence"/>
</dbReference>
<feature type="domain" description="Subtilisin-like protease fibronectin type-III" evidence="12">
    <location>
        <begin position="661"/>
        <end position="756"/>
    </location>
</feature>
<feature type="domain" description="Inhibitor I9" evidence="11">
    <location>
        <begin position="31"/>
        <end position="110"/>
    </location>
</feature>
<feature type="active site" description="Charge relay system" evidence="7">
    <location>
        <position position="1327"/>
    </location>
</feature>
<dbReference type="InterPro" id="IPR036852">
    <property type="entry name" value="Peptidase_S8/S53_dom_sf"/>
</dbReference>
<accession>A0AAV7F217</accession>
<keyword evidence="14" id="KW-1185">Reference proteome</keyword>
<feature type="active site" description="Charge relay system" evidence="6 7">
    <location>
        <position position="217"/>
    </location>
</feature>
<evidence type="ECO:0000313" key="14">
    <source>
        <dbReference type="Proteomes" id="UP000825729"/>
    </source>
</evidence>
<dbReference type="Gene3D" id="3.50.30.30">
    <property type="match status" value="2"/>
</dbReference>
<dbReference type="InterPro" id="IPR000209">
    <property type="entry name" value="Peptidase_S8/S53_dom"/>
</dbReference>
<feature type="domain" description="PA" evidence="10">
    <location>
        <begin position="1171"/>
        <end position="1240"/>
    </location>
</feature>
<feature type="domain" description="Inhibitor I9" evidence="11">
    <location>
        <begin position="811"/>
        <end position="891"/>
    </location>
</feature>
<dbReference type="GO" id="GO:0006508">
    <property type="term" value="P:proteolysis"/>
    <property type="evidence" value="ECO:0007669"/>
    <property type="project" value="UniProtKB-KW"/>
</dbReference>
<organism evidence="13 14">
    <name type="scientific">Aristolochia fimbriata</name>
    <name type="common">White veined hardy Dutchman's pipe vine</name>
    <dbReference type="NCBI Taxonomy" id="158543"/>
    <lineage>
        <taxon>Eukaryota</taxon>
        <taxon>Viridiplantae</taxon>
        <taxon>Streptophyta</taxon>
        <taxon>Embryophyta</taxon>
        <taxon>Tracheophyta</taxon>
        <taxon>Spermatophyta</taxon>
        <taxon>Magnoliopsida</taxon>
        <taxon>Magnoliidae</taxon>
        <taxon>Piperales</taxon>
        <taxon>Aristolochiaceae</taxon>
        <taxon>Aristolochia</taxon>
    </lineage>
</organism>
<dbReference type="Pfam" id="PF05922">
    <property type="entry name" value="Inhibitor_I9"/>
    <property type="match status" value="2"/>
</dbReference>
<keyword evidence="2 7" id="KW-0645">Protease</keyword>
<dbReference type="PRINTS" id="PR00723">
    <property type="entry name" value="SUBTILISIN"/>
</dbReference>
<evidence type="ECO:0000259" key="10">
    <source>
        <dbReference type="Pfam" id="PF02225"/>
    </source>
</evidence>
<evidence type="ECO:0000256" key="5">
    <source>
        <dbReference type="ARBA" id="ARBA00022825"/>
    </source>
</evidence>
<protein>
    <recommendedName>
        <fullName evidence="15">Subtilisin-like protease SBT5.3</fullName>
    </recommendedName>
</protein>
<dbReference type="Gene3D" id="3.30.70.80">
    <property type="entry name" value="Peptidase S8 propeptide/proteinase inhibitor I9"/>
    <property type="match status" value="2"/>
</dbReference>
<dbReference type="InterPro" id="IPR034197">
    <property type="entry name" value="Peptidases_S8_3"/>
</dbReference>
<dbReference type="PANTHER" id="PTHR10795">
    <property type="entry name" value="PROPROTEIN CONVERTASE SUBTILISIN/KEXIN"/>
    <property type="match status" value="1"/>
</dbReference>
<feature type="domain" description="PA" evidence="10">
    <location>
        <begin position="390"/>
        <end position="464"/>
    </location>
</feature>
<dbReference type="Pfam" id="PF17766">
    <property type="entry name" value="fn3_6"/>
    <property type="match status" value="2"/>
</dbReference>
<keyword evidence="3 8" id="KW-0732">Signal</keyword>
<dbReference type="InterPro" id="IPR045051">
    <property type="entry name" value="SBT"/>
</dbReference>
<feature type="active site" description="Charge relay system" evidence="6 7">
    <location>
        <position position="546"/>
    </location>
</feature>
<comment type="similarity">
    <text evidence="1 7">Belongs to the peptidase S8 family.</text>
</comment>
<feature type="domain" description="Peptidase S8/S53" evidence="9">
    <location>
        <begin position="915"/>
        <end position="1373"/>
    </location>
</feature>
<evidence type="ECO:0000256" key="6">
    <source>
        <dbReference type="PIRSR" id="PIRSR615500-1"/>
    </source>
</evidence>
<dbReference type="PROSITE" id="PS00138">
    <property type="entry name" value="SUBTILASE_SER"/>
    <property type="match status" value="2"/>
</dbReference>
<evidence type="ECO:0008006" key="15">
    <source>
        <dbReference type="Google" id="ProtNLM"/>
    </source>
</evidence>
<feature type="active site" description="Charge relay system" evidence="6 7">
    <location>
        <position position="142"/>
    </location>
</feature>
<evidence type="ECO:0000256" key="8">
    <source>
        <dbReference type="SAM" id="SignalP"/>
    </source>
</evidence>
<dbReference type="EMBL" id="JAINDJ010000003">
    <property type="protein sequence ID" value="KAG9455068.1"/>
    <property type="molecule type" value="Genomic_DNA"/>
</dbReference>
<dbReference type="InterPro" id="IPR037045">
    <property type="entry name" value="S8pro/Inhibitor_I9_sf"/>
</dbReference>
<feature type="domain" description="Subtilisin-like protease fibronectin type-III" evidence="12">
    <location>
        <begin position="1442"/>
        <end position="1537"/>
    </location>
</feature>
<dbReference type="SUPFAM" id="SSF52743">
    <property type="entry name" value="Subtilisin-like"/>
    <property type="match status" value="2"/>
</dbReference>
<evidence type="ECO:0000256" key="2">
    <source>
        <dbReference type="ARBA" id="ARBA00022670"/>
    </source>
</evidence>
<evidence type="ECO:0000313" key="13">
    <source>
        <dbReference type="EMBL" id="KAG9455068.1"/>
    </source>
</evidence>
<dbReference type="GO" id="GO:0004252">
    <property type="term" value="F:serine-type endopeptidase activity"/>
    <property type="evidence" value="ECO:0007669"/>
    <property type="project" value="UniProtKB-UniRule"/>
</dbReference>
<feature type="domain" description="Peptidase S8/S53" evidence="9">
    <location>
        <begin position="134"/>
        <end position="592"/>
    </location>
</feature>
<dbReference type="InterPro" id="IPR010259">
    <property type="entry name" value="S8pro/Inhibitor_I9"/>
</dbReference>
<dbReference type="InterPro" id="IPR041469">
    <property type="entry name" value="Subtilisin-like_FN3"/>
</dbReference>
<dbReference type="PROSITE" id="PS51257">
    <property type="entry name" value="PROKAR_LIPOPROTEIN"/>
    <property type="match status" value="1"/>
</dbReference>
<keyword evidence="5 7" id="KW-0720">Serine protease</keyword>
<evidence type="ECO:0000256" key="7">
    <source>
        <dbReference type="PROSITE-ProRule" id="PRU01240"/>
    </source>
</evidence>
<proteinExistence type="inferred from homology"/>
<dbReference type="Pfam" id="PF02225">
    <property type="entry name" value="PA"/>
    <property type="match status" value="2"/>
</dbReference>
<keyword evidence="4 7" id="KW-0378">Hydrolase</keyword>
<comment type="caution">
    <text evidence="13">The sequence shown here is derived from an EMBL/GenBank/DDBJ whole genome shotgun (WGS) entry which is preliminary data.</text>
</comment>
<dbReference type="Gene3D" id="3.40.50.200">
    <property type="entry name" value="Peptidase S8/S53 domain"/>
    <property type="match status" value="2"/>
</dbReference>
<dbReference type="InterPro" id="IPR015500">
    <property type="entry name" value="Peptidase_S8_subtilisin-rel"/>
</dbReference>
<dbReference type="InterPro" id="IPR023828">
    <property type="entry name" value="Peptidase_S8_Ser-AS"/>
</dbReference>
<evidence type="ECO:0000256" key="3">
    <source>
        <dbReference type="ARBA" id="ARBA00022729"/>
    </source>
</evidence>
<name>A0AAV7F217_ARIFI</name>